<evidence type="ECO:0000256" key="3">
    <source>
        <dbReference type="ARBA" id="ARBA00023125"/>
    </source>
</evidence>
<dbReference type="AlphaFoldDB" id="A0A2N4Z2R7"/>
<comment type="caution">
    <text evidence="8">The sequence shown here is derived from an EMBL/GenBank/DDBJ whole genome shotgun (WGS) entry which is preliminary data.</text>
</comment>
<sequence>MLKKTETYHKLITAAAACFAEKGFSATSVREISTRAGISQGAMYTYFKSKDELVKAIVLEEQNSALTAHNATYAGSYFDRLCAQVTSCISEIGYPITHQLWVEIMAESARNPELRKTYISSDDIMRKSFARLIQEGIAAGEFRRDINLEEITIIIFALIDGLIARQAINTTFSFKDDLPMFFDVMAKLLK</sequence>
<dbReference type="InterPro" id="IPR001647">
    <property type="entry name" value="HTH_TetR"/>
</dbReference>
<keyword evidence="4" id="KW-0804">Transcription</keyword>
<evidence type="ECO:0000259" key="6">
    <source>
        <dbReference type="PROSITE" id="PS50977"/>
    </source>
</evidence>
<dbReference type="Gene3D" id="1.10.357.10">
    <property type="entry name" value="Tetracycline Repressor, domain 2"/>
    <property type="match status" value="1"/>
</dbReference>
<protein>
    <submittedName>
        <fullName evidence="7">TetR family transcriptional regulator</fullName>
    </submittedName>
    <submittedName>
        <fullName evidence="8">TetR/AcrR family transcriptional regulator</fullName>
    </submittedName>
</protein>
<evidence type="ECO:0000313" key="7">
    <source>
        <dbReference type="EMBL" id="GKJ86450.1"/>
    </source>
</evidence>
<name>A0A2N4Z2R7_KLEVA</name>
<evidence type="ECO:0000256" key="2">
    <source>
        <dbReference type="ARBA" id="ARBA00023015"/>
    </source>
</evidence>
<dbReference type="SUPFAM" id="SSF48498">
    <property type="entry name" value="Tetracyclin repressor-like, C-terminal domain"/>
    <property type="match status" value="1"/>
</dbReference>
<dbReference type="GO" id="GO:0000976">
    <property type="term" value="F:transcription cis-regulatory region binding"/>
    <property type="evidence" value="ECO:0007669"/>
    <property type="project" value="TreeGrafter"/>
</dbReference>
<evidence type="ECO:0000256" key="4">
    <source>
        <dbReference type="ARBA" id="ARBA00023163"/>
    </source>
</evidence>
<dbReference type="InterPro" id="IPR050109">
    <property type="entry name" value="HTH-type_TetR-like_transc_reg"/>
</dbReference>
<dbReference type="EMBL" id="PIDP01000318">
    <property type="protein sequence ID" value="PLM95173.1"/>
    <property type="molecule type" value="Genomic_DNA"/>
</dbReference>
<feature type="DNA-binding region" description="H-T-H motif" evidence="5">
    <location>
        <begin position="28"/>
        <end position="47"/>
    </location>
</feature>
<organism evidence="8 9">
    <name type="scientific">Klebsiella variicola</name>
    <dbReference type="NCBI Taxonomy" id="244366"/>
    <lineage>
        <taxon>Bacteria</taxon>
        <taxon>Pseudomonadati</taxon>
        <taxon>Pseudomonadota</taxon>
        <taxon>Gammaproteobacteria</taxon>
        <taxon>Enterobacterales</taxon>
        <taxon>Enterobacteriaceae</taxon>
        <taxon>Klebsiella/Raoultella group</taxon>
        <taxon>Klebsiella</taxon>
        <taxon>Klebsiella pneumoniae complex</taxon>
    </lineage>
</organism>
<dbReference type="PROSITE" id="PS50977">
    <property type="entry name" value="HTH_TETR_2"/>
    <property type="match status" value="1"/>
</dbReference>
<dbReference type="Gene3D" id="1.10.10.60">
    <property type="entry name" value="Homeodomain-like"/>
    <property type="match status" value="1"/>
</dbReference>
<dbReference type="PRINTS" id="PR00455">
    <property type="entry name" value="HTHTETR"/>
</dbReference>
<dbReference type="InterPro" id="IPR009057">
    <property type="entry name" value="Homeodomain-like_sf"/>
</dbReference>
<dbReference type="InterPro" id="IPR039538">
    <property type="entry name" value="BetI_C"/>
</dbReference>
<dbReference type="Pfam" id="PF13977">
    <property type="entry name" value="TetR_C_6"/>
    <property type="match status" value="1"/>
</dbReference>
<accession>A0A2N4Z2R7</accession>
<dbReference type="GeneID" id="93274017"/>
<keyword evidence="2" id="KW-0805">Transcription regulation</keyword>
<feature type="domain" description="HTH tetR-type" evidence="6">
    <location>
        <begin position="5"/>
        <end position="65"/>
    </location>
</feature>
<dbReference type="Pfam" id="PF00440">
    <property type="entry name" value="TetR_N"/>
    <property type="match status" value="1"/>
</dbReference>
<dbReference type="GO" id="GO:0003700">
    <property type="term" value="F:DNA-binding transcription factor activity"/>
    <property type="evidence" value="ECO:0007669"/>
    <property type="project" value="TreeGrafter"/>
</dbReference>
<evidence type="ECO:0000256" key="5">
    <source>
        <dbReference type="PROSITE-ProRule" id="PRU00335"/>
    </source>
</evidence>
<dbReference type="EMBL" id="BQTA01000001">
    <property type="protein sequence ID" value="GKJ86450.1"/>
    <property type="molecule type" value="Genomic_DNA"/>
</dbReference>
<dbReference type="SUPFAM" id="SSF46689">
    <property type="entry name" value="Homeodomain-like"/>
    <property type="match status" value="1"/>
</dbReference>
<dbReference type="Proteomes" id="UP001060507">
    <property type="component" value="Unassembled WGS sequence"/>
</dbReference>
<dbReference type="PANTHER" id="PTHR30055">
    <property type="entry name" value="HTH-TYPE TRANSCRIPTIONAL REGULATOR RUTR"/>
    <property type="match status" value="1"/>
</dbReference>
<evidence type="ECO:0000313" key="9">
    <source>
        <dbReference type="Proteomes" id="UP000234412"/>
    </source>
</evidence>
<gene>
    <name evidence="8" type="ORF">CWN47_11665</name>
    <name evidence="7" type="ORF">NUKP37_05670</name>
</gene>
<keyword evidence="1" id="KW-0678">Repressor</keyword>
<dbReference type="RefSeq" id="WP_004224069.1">
    <property type="nucleotide sequence ID" value="NZ_BIGP01000002.1"/>
</dbReference>
<dbReference type="PANTHER" id="PTHR30055:SF223">
    <property type="entry name" value="HTH-TYPE TRANSCRIPTIONAL REGULATOR UIDR"/>
    <property type="match status" value="1"/>
</dbReference>
<dbReference type="PROSITE" id="PS01081">
    <property type="entry name" value="HTH_TETR_1"/>
    <property type="match status" value="1"/>
</dbReference>
<keyword evidence="3 5" id="KW-0238">DNA-binding</keyword>
<dbReference type="InterPro" id="IPR036271">
    <property type="entry name" value="Tet_transcr_reg_TetR-rel_C_sf"/>
</dbReference>
<dbReference type="Proteomes" id="UP000234412">
    <property type="component" value="Unassembled WGS sequence"/>
</dbReference>
<evidence type="ECO:0000313" key="8">
    <source>
        <dbReference type="EMBL" id="PLM95173.1"/>
    </source>
</evidence>
<dbReference type="KEGG" id="kpk:A593_19765"/>
<dbReference type="KEGG" id="kvd:KR75_17440"/>
<dbReference type="InterPro" id="IPR023772">
    <property type="entry name" value="DNA-bd_HTH_TetR-type_CS"/>
</dbReference>
<reference evidence="7" key="3">
    <citation type="journal article" date="2022" name="J. Appl. Microbiol.">
        <title>PCR-based ORF typing of Klebsiella pneumoniae for rapid identification of global clones and transmission events.</title>
        <authorList>
            <person name="Nonogaki R."/>
            <person name="Iijima A."/>
            <person name="Kawamura K."/>
            <person name="Kayama S."/>
            <person name="Sugai M."/>
            <person name="Yagi T."/>
            <person name="Arakawa Y."/>
            <person name="Doi Y."/>
            <person name="Suzuki M."/>
        </authorList>
    </citation>
    <scope>NUCLEOTIDE SEQUENCE</scope>
    <source>
        <strain evidence="7">NUKP-37</strain>
    </source>
</reference>
<reference evidence="8 9" key="2">
    <citation type="submission" date="2018-01" db="EMBL/GenBank/DDBJ databases">
        <title>Genomic study of Klebsiella pneumoniae.</title>
        <authorList>
            <person name="Yang Y."/>
            <person name="Bicalho R."/>
        </authorList>
    </citation>
    <scope>NUCLEOTIDE SEQUENCE [LARGE SCALE GENOMIC DNA]</scope>
    <source>
        <strain evidence="8 9">A8</strain>
    </source>
</reference>
<dbReference type="KEGG" id="kvq:SP68_23810"/>
<evidence type="ECO:0000256" key="1">
    <source>
        <dbReference type="ARBA" id="ARBA00022491"/>
    </source>
</evidence>
<proteinExistence type="predicted"/>
<reference evidence="8 9" key="1">
    <citation type="submission" date="2017-11" db="EMBL/GenBank/DDBJ databases">
        <authorList>
            <person name="Han C.G."/>
        </authorList>
    </citation>
    <scope>NUCLEOTIDE SEQUENCE [LARGE SCALE GENOMIC DNA]</scope>
    <source>
        <strain evidence="8 9">A8</strain>
    </source>
</reference>